<feature type="region of interest" description="Disordered" evidence="1">
    <location>
        <begin position="23"/>
        <end position="74"/>
    </location>
</feature>
<keyword evidence="4" id="KW-1185">Reference proteome</keyword>
<proteinExistence type="predicted"/>
<name>A0A4P9XYX5_9FUNG</name>
<feature type="signal peptide" evidence="2">
    <location>
        <begin position="1"/>
        <end position="21"/>
    </location>
</feature>
<evidence type="ECO:0000313" key="3">
    <source>
        <dbReference type="EMBL" id="RKP11653.1"/>
    </source>
</evidence>
<feature type="compositionally biased region" description="Acidic residues" evidence="1">
    <location>
        <begin position="30"/>
        <end position="41"/>
    </location>
</feature>
<reference evidence="4" key="1">
    <citation type="journal article" date="2018" name="Nat. Microbiol.">
        <title>Leveraging single-cell genomics to expand the fungal tree of life.</title>
        <authorList>
            <person name="Ahrendt S.R."/>
            <person name="Quandt C.A."/>
            <person name="Ciobanu D."/>
            <person name="Clum A."/>
            <person name="Salamov A."/>
            <person name="Andreopoulos B."/>
            <person name="Cheng J.F."/>
            <person name="Woyke T."/>
            <person name="Pelin A."/>
            <person name="Henrissat B."/>
            <person name="Reynolds N.K."/>
            <person name="Benny G.L."/>
            <person name="Smith M.E."/>
            <person name="James T.Y."/>
            <person name="Grigoriev I.V."/>
        </authorList>
    </citation>
    <scope>NUCLEOTIDE SEQUENCE [LARGE SCALE GENOMIC DNA]</scope>
</reference>
<dbReference type="Proteomes" id="UP000267251">
    <property type="component" value="Unassembled WGS sequence"/>
</dbReference>
<evidence type="ECO:0000256" key="1">
    <source>
        <dbReference type="SAM" id="MobiDB-lite"/>
    </source>
</evidence>
<organism evidence="3 4">
    <name type="scientific">Piptocephalis cylindrospora</name>
    <dbReference type="NCBI Taxonomy" id="1907219"/>
    <lineage>
        <taxon>Eukaryota</taxon>
        <taxon>Fungi</taxon>
        <taxon>Fungi incertae sedis</taxon>
        <taxon>Zoopagomycota</taxon>
        <taxon>Zoopagomycotina</taxon>
        <taxon>Zoopagomycetes</taxon>
        <taxon>Zoopagales</taxon>
        <taxon>Piptocephalidaceae</taxon>
        <taxon>Piptocephalis</taxon>
    </lineage>
</organism>
<evidence type="ECO:0000256" key="2">
    <source>
        <dbReference type="SAM" id="SignalP"/>
    </source>
</evidence>
<dbReference type="EMBL" id="KZ988739">
    <property type="protein sequence ID" value="RKP11653.1"/>
    <property type="molecule type" value="Genomic_DNA"/>
</dbReference>
<accession>A0A4P9XYX5</accession>
<keyword evidence="2" id="KW-0732">Signal</keyword>
<gene>
    <name evidence="3" type="ORF">BJ684DRAFT_21767</name>
</gene>
<evidence type="ECO:0000313" key="4">
    <source>
        <dbReference type="Proteomes" id="UP000267251"/>
    </source>
</evidence>
<sequence>MKLTSILLISAMLAMALTVAATPTPKDENSGSDDAGDDGSDQDSASAIPIHMTPESEQAYDRSRSNTVDGDGEQFCDIGNVDQSQCHTGYKCKAYKGHDDAKLPSLYGGTTVTSWEELFGLVSKDNLGTCVGKLDRNKD</sequence>
<dbReference type="AlphaFoldDB" id="A0A4P9XYX5"/>
<protein>
    <submittedName>
        <fullName evidence="3">Uncharacterized protein</fullName>
    </submittedName>
</protein>
<feature type="chain" id="PRO_5020829734" evidence="2">
    <location>
        <begin position="22"/>
        <end position="139"/>
    </location>
</feature>